<keyword evidence="3 6" id="KW-0812">Transmembrane</keyword>
<accession>A0A1Z5SP42</accession>
<evidence type="ECO:0008006" key="9">
    <source>
        <dbReference type="Google" id="ProtNLM"/>
    </source>
</evidence>
<feature type="transmembrane region" description="Helical" evidence="6">
    <location>
        <begin position="314"/>
        <end position="336"/>
    </location>
</feature>
<evidence type="ECO:0000256" key="3">
    <source>
        <dbReference type="ARBA" id="ARBA00022692"/>
    </source>
</evidence>
<feature type="transmembrane region" description="Helical" evidence="6">
    <location>
        <begin position="119"/>
        <end position="143"/>
    </location>
</feature>
<organism evidence="7 8">
    <name type="scientific">Hortaea werneckii EXF-2000</name>
    <dbReference type="NCBI Taxonomy" id="1157616"/>
    <lineage>
        <taxon>Eukaryota</taxon>
        <taxon>Fungi</taxon>
        <taxon>Dikarya</taxon>
        <taxon>Ascomycota</taxon>
        <taxon>Pezizomycotina</taxon>
        <taxon>Dothideomycetes</taxon>
        <taxon>Dothideomycetidae</taxon>
        <taxon>Mycosphaerellales</taxon>
        <taxon>Teratosphaeriaceae</taxon>
        <taxon>Hortaea</taxon>
    </lineage>
</organism>
<gene>
    <name evidence="7" type="ORF">BTJ68_13781</name>
</gene>
<evidence type="ECO:0000313" key="8">
    <source>
        <dbReference type="Proteomes" id="UP000194280"/>
    </source>
</evidence>
<evidence type="ECO:0000256" key="4">
    <source>
        <dbReference type="ARBA" id="ARBA00022989"/>
    </source>
</evidence>
<evidence type="ECO:0000256" key="6">
    <source>
        <dbReference type="SAM" id="Phobius"/>
    </source>
</evidence>
<dbReference type="AlphaFoldDB" id="A0A1Z5SP42"/>
<protein>
    <recommendedName>
        <fullName evidence="9">Amino acid permease/ SLC12A domain-containing protein</fullName>
    </recommendedName>
</protein>
<dbReference type="PANTHER" id="PTHR45649">
    <property type="entry name" value="AMINO-ACID PERMEASE BAT1"/>
    <property type="match status" value="1"/>
</dbReference>
<feature type="transmembrane region" description="Helical" evidence="6">
    <location>
        <begin position="440"/>
        <end position="461"/>
    </location>
</feature>
<evidence type="ECO:0000256" key="1">
    <source>
        <dbReference type="ARBA" id="ARBA00004141"/>
    </source>
</evidence>
<dbReference type="Pfam" id="PF13520">
    <property type="entry name" value="AA_permease_2"/>
    <property type="match status" value="1"/>
</dbReference>
<feature type="transmembrane region" description="Helical" evidence="6">
    <location>
        <begin position="271"/>
        <end position="294"/>
    </location>
</feature>
<feature type="transmembrane region" description="Helical" evidence="6">
    <location>
        <begin position="399"/>
        <end position="420"/>
    </location>
</feature>
<keyword evidence="5 6" id="KW-0472">Membrane</keyword>
<dbReference type="InterPro" id="IPR002293">
    <property type="entry name" value="AA/rel_permease1"/>
</dbReference>
<comment type="caution">
    <text evidence="7">The sequence shown here is derived from an EMBL/GenBank/DDBJ whole genome shotgun (WGS) entry which is preliminary data.</text>
</comment>
<dbReference type="EMBL" id="MUNK01000357">
    <property type="protein sequence ID" value="OTA22594.1"/>
    <property type="molecule type" value="Genomic_DNA"/>
</dbReference>
<dbReference type="Gene3D" id="1.20.1740.10">
    <property type="entry name" value="Amino acid/polyamine transporter I"/>
    <property type="match status" value="1"/>
</dbReference>
<dbReference type="Proteomes" id="UP000194280">
    <property type="component" value="Unassembled WGS sequence"/>
</dbReference>
<dbReference type="STRING" id="1157616.A0A1Z5SP42"/>
<keyword evidence="2" id="KW-0813">Transport</keyword>
<sequence length="510" mass="55789">MNRTDHKKLERTNTAHDSVNLGVTEQLGLQTNHELRDLGPFTMVALSFDICNSWAAIASTLAVAVNAGGPVTLLYGIILAFVVYAAVAASLAELASIYPTAGGQYHFTSILAPKRFHRSLSYACGLIAAFSWTALGAAATILSAQMLLSVPAYYYADYVPLPWHYFLVYQAINAALLLYNLFVLRLTPWVHNIGFVLTLLLFLAVTITCLAFADFRSSEYVWTTFESQTGWPAGVTFLTGWSTPCFMYAGIDGTLHLAEKCTDPIRVVPRALLSTVLIGFLTAFGFAIAMCYSIDDLSSLLDTTMPIYALWRQATGSATASTTFLVALMLVVFFVVNAVQQTASHLIWALGRDNGLLFSNRIGTMHPTLRVPVWGLLVNAGLIFIAGCIYLASTQAFNAFINSTIVLQIVSFAMPCVLLLWQGRKEHVLPRERAFRLPQWLGWTANLVTIAAAVVEVVFFDFPTSLPVTGSDMNYTCGVLGVIAILSGANWVCHARTRYDGPRFESMGFT</sequence>
<feature type="transmembrane region" description="Helical" evidence="6">
    <location>
        <begin position="73"/>
        <end position="98"/>
    </location>
</feature>
<comment type="subcellular location">
    <subcellularLocation>
        <location evidence="1">Membrane</location>
        <topology evidence="1">Multi-pass membrane protein</topology>
    </subcellularLocation>
</comment>
<dbReference type="PANTHER" id="PTHR45649:SF24">
    <property type="entry name" value="TRANSPORT PROTEIN, PUTATIVE (AFU_ORTHOLOGUE AFUA_2G15150)-RELATED"/>
    <property type="match status" value="1"/>
</dbReference>
<dbReference type="GO" id="GO:0022857">
    <property type="term" value="F:transmembrane transporter activity"/>
    <property type="evidence" value="ECO:0007669"/>
    <property type="project" value="InterPro"/>
</dbReference>
<name>A0A1Z5SP42_HORWE</name>
<evidence type="ECO:0000313" key="7">
    <source>
        <dbReference type="EMBL" id="OTA22594.1"/>
    </source>
</evidence>
<keyword evidence="4 6" id="KW-1133">Transmembrane helix</keyword>
<dbReference type="OrthoDB" id="2417308at2759"/>
<dbReference type="InParanoid" id="A0A1Z5SP42"/>
<feature type="transmembrane region" description="Helical" evidence="6">
    <location>
        <begin position="163"/>
        <end position="182"/>
    </location>
</feature>
<reference evidence="7 8" key="1">
    <citation type="submission" date="2017-01" db="EMBL/GenBank/DDBJ databases">
        <title>The recent genome duplication of the halophilic yeast Hortaea werneckii: insights from long-read sequencing.</title>
        <authorList>
            <person name="Sinha S."/>
            <person name="Flibotte S."/>
            <person name="Neira M."/>
            <person name="Lenassi M."/>
            <person name="Gostincar C."/>
            <person name="Stajich J.E."/>
            <person name="Nislow C.E."/>
        </authorList>
    </citation>
    <scope>NUCLEOTIDE SEQUENCE [LARGE SCALE GENOMIC DNA]</scope>
    <source>
        <strain evidence="7 8">EXF-2000</strain>
    </source>
</reference>
<feature type="transmembrane region" description="Helical" evidence="6">
    <location>
        <begin position="473"/>
        <end position="493"/>
    </location>
</feature>
<feature type="transmembrane region" description="Helical" evidence="6">
    <location>
        <begin position="371"/>
        <end position="393"/>
    </location>
</feature>
<dbReference type="PIRSF" id="PIRSF006060">
    <property type="entry name" value="AA_transporter"/>
    <property type="match status" value="1"/>
</dbReference>
<evidence type="ECO:0000256" key="2">
    <source>
        <dbReference type="ARBA" id="ARBA00022448"/>
    </source>
</evidence>
<proteinExistence type="predicted"/>
<keyword evidence="8" id="KW-1185">Reference proteome</keyword>
<evidence type="ECO:0000256" key="5">
    <source>
        <dbReference type="ARBA" id="ARBA00023136"/>
    </source>
</evidence>
<feature type="transmembrane region" description="Helical" evidence="6">
    <location>
        <begin position="43"/>
        <end position="67"/>
    </location>
</feature>
<feature type="transmembrane region" description="Helical" evidence="6">
    <location>
        <begin position="194"/>
        <end position="213"/>
    </location>
</feature>
<feature type="transmembrane region" description="Helical" evidence="6">
    <location>
        <begin position="233"/>
        <end position="251"/>
    </location>
</feature>
<dbReference type="GO" id="GO:0016020">
    <property type="term" value="C:membrane"/>
    <property type="evidence" value="ECO:0007669"/>
    <property type="project" value="UniProtKB-SubCell"/>
</dbReference>
<dbReference type="VEuPathDB" id="FungiDB:BTJ68_13781"/>